<dbReference type="InterPro" id="IPR017972">
    <property type="entry name" value="Cyt_P450_CS"/>
</dbReference>
<evidence type="ECO:0000256" key="10">
    <source>
        <dbReference type="ARBA" id="ARBA00023004"/>
    </source>
</evidence>
<keyword evidence="8" id="KW-0492">Microsome</keyword>
<dbReference type="PRINTS" id="PR00385">
    <property type="entry name" value="P450"/>
</dbReference>
<comment type="similarity">
    <text evidence="4">Belongs to the cytochrome P450 family.</text>
</comment>
<dbReference type="GO" id="GO:0005506">
    <property type="term" value="F:iron ion binding"/>
    <property type="evidence" value="ECO:0007669"/>
    <property type="project" value="InterPro"/>
</dbReference>
<evidence type="ECO:0000256" key="6">
    <source>
        <dbReference type="ARBA" id="ARBA00022723"/>
    </source>
</evidence>
<dbReference type="PANTHER" id="PTHR24292:SF54">
    <property type="entry name" value="CYP9F3-RELATED"/>
    <property type="match status" value="1"/>
</dbReference>
<comment type="cofactor">
    <cofactor evidence="1 13">
        <name>heme</name>
        <dbReference type="ChEBI" id="CHEBI:30413"/>
    </cofactor>
</comment>
<dbReference type="SUPFAM" id="SSF48264">
    <property type="entry name" value="Cytochrome P450"/>
    <property type="match status" value="2"/>
</dbReference>
<dbReference type="GO" id="GO:0020037">
    <property type="term" value="F:heme binding"/>
    <property type="evidence" value="ECO:0007669"/>
    <property type="project" value="InterPro"/>
</dbReference>
<keyword evidence="6 13" id="KW-0479">Metal-binding</keyword>
<accession>A0A6P8KYQ9</accession>
<proteinExistence type="inferred from homology"/>
<dbReference type="FunFam" id="1.10.630.10:FF:000042">
    <property type="entry name" value="Cytochrome P450"/>
    <property type="match status" value="2"/>
</dbReference>
<evidence type="ECO:0000256" key="4">
    <source>
        <dbReference type="ARBA" id="ARBA00010617"/>
    </source>
</evidence>
<keyword evidence="12 14" id="KW-0472">Membrane</keyword>
<dbReference type="Proteomes" id="UP000515180">
    <property type="component" value="Unplaced"/>
</dbReference>
<keyword evidence="9" id="KW-0560">Oxidoreductase</keyword>
<dbReference type="OrthoDB" id="2789670at2759"/>
<keyword evidence="14" id="KW-0812">Transmembrane</keyword>
<sequence length="1049" mass="120347">MEYLPIALSIVAAVLVVIYYFTTRNHNLFKKHGILHIPPMPLFGNMGPFLRRQCTMHDFILKIYQLHPEAKYVGFYEFLTPVLMLRDPELVKAVTIKNIEHFPDHRPFAYKEVDPLLGGMLFCLTGDQWKEHRNMLSPTFTSSKIKGMYKLMSDCAVKFVDHLTKLPENEREVEMKSLLSKYTNDVIATCVYGVSVDTIKDPNNVFYVYGKIGTTLVTFKKSLTTLMHKNAPWLAKLLQFKYVESYVEKFFSDIVTETVKAREETGAYRSDVIQLLLETNKKKEPGKGMSVESMASHAFSFFFGGFEAVSTQISLVTHLLAENPDVQKRLQQEIDEALENNNGQLTYAILSEMKYLDAVMNESLRLHPVAIFIDRLCAEDFELPPALPGDKPFTIKKGMNVWIPVKAIHHDPKYYENSLNFDPDRFFKNGKKIMNSDTYMPFGLGPRMCIGNRFALTEMKVLLCHLLAKCNVKIGPKTTTPLEFEKGVINAGAKNGFWLIIKPRKRSDRFSQVNGGAKWLWYIRMEYLSLGLFLIAILIAIYYCATKNHNIFKKHGILHIPPIPLFGNMGSFFAKRSTLQDTILEAYELHPEAKYVGIYESLTPIIVLRDLDLIKSVNMKNFDHFTDHRNFVFKDMDPIFAGMLFSMKGEQWKEQRSILSLAFTSNKVKDMFNLMSECATRYANYLSNLAENEREMEMRDLLTKYTNDVIATCVYGVSVDTIKNPKNVFYTYGKSTTFTSFKKDMAMLAQRNLPWLAKLLQLRFLDKHIAKFFTEQVINTIEERKQNGTYRSDILQLFIDVNDKKGPGKGMSTENMVNHAFSLFFGGIDSVATQTSFLFYLLAENPEILKRLQKEIDETLENNNGQLTYDAIQKMKYLDAMINEAMRLQPITVFLDRLCVKDFELPPALPGEKPFTVKAGMNIWIPVDAIHHDPKHYENPQKFDPDRFLENGKKIINSGAFMPFGLGPRICIGNRFALTEIKVLLCHILAKCNVKIGSKMLLPLQYEEGVITAYAKNGFWLNVEPRENFYCISQTNGTTKHLSNGNCRN</sequence>
<dbReference type="Gene3D" id="1.10.630.10">
    <property type="entry name" value="Cytochrome P450"/>
    <property type="match status" value="2"/>
</dbReference>
<evidence type="ECO:0000256" key="14">
    <source>
        <dbReference type="SAM" id="Phobius"/>
    </source>
</evidence>
<dbReference type="AlphaFoldDB" id="A0A6P8KYQ9"/>
<dbReference type="InterPro" id="IPR036396">
    <property type="entry name" value="Cyt_P450_sf"/>
</dbReference>
<protein>
    <submittedName>
        <fullName evidence="16">Uncharacterized protein LOC100740972</fullName>
    </submittedName>
</protein>
<evidence type="ECO:0000256" key="11">
    <source>
        <dbReference type="ARBA" id="ARBA00023033"/>
    </source>
</evidence>
<evidence type="ECO:0000256" key="12">
    <source>
        <dbReference type="ARBA" id="ARBA00023136"/>
    </source>
</evidence>
<dbReference type="CDD" id="cd11056">
    <property type="entry name" value="CYP6-like"/>
    <property type="match status" value="2"/>
</dbReference>
<dbReference type="PROSITE" id="PS00086">
    <property type="entry name" value="CYTOCHROME_P450"/>
    <property type="match status" value="2"/>
</dbReference>
<dbReference type="GO" id="GO:0004497">
    <property type="term" value="F:monooxygenase activity"/>
    <property type="evidence" value="ECO:0007669"/>
    <property type="project" value="UniProtKB-KW"/>
</dbReference>
<dbReference type="InterPro" id="IPR050476">
    <property type="entry name" value="Insect_CytP450_Detox"/>
</dbReference>
<dbReference type="PANTHER" id="PTHR24292">
    <property type="entry name" value="CYTOCHROME P450"/>
    <property type="match status" value="1"/>
</dbReference>
<dbReference type="GO" id="GO:0016705">
    <property type="term" value="F:oxidoreductase activity, acting on paired donors, with incorporation or reduction of molecular oxygen"/>
    <property type="evidence" value="ECO:0007669"/>
    <property type="project" value="InterPro"/>
</dbReference>
<dbReference type="GeneID" id="100740972"/>
<evidence type="ECO:0000313" key="15">
    <source>
        <dbReference type="Proteomes" id="UP000515180"/>
    </source>
</evidence>
<feature type="binding site" description="axial binding residue" evidence="13">
    <location>
        <position position="971"/>
    </location>
    <ligand>
        <name>heme</name>
        <dbReference type="ChEBI" id="CHEBI:30413"/>
    </ligand>
    <ligandPart>
        <name>Fe</name>
        <dbReference type="ChEBI" id="CHEBI:18248"/>
    </ligandPart>
</feature>
<evidence type="ECO:0000256" key="5">
    <source>
        <dbReference type="ARBA" id="ARBA00022617"/>
    </source>
</evidence>
<feature type="transmembrane region" description="Helical" evidence="14">
    <location>
        <begin position="6"/>
        <end position="22"/>
    </location>
</feature>
<dbReference type="PRINTS" id="PR00463">
    <property type="entry name" value="EP450I"/>
</dbReference>
<gene>
    <name evidence="16" type="primary">LOC100740972</name>
</gene>
<evidence type="ECO:0000256" key="13">
    <source>
        <dbReference type="PIRSR" id="PIRSR602401-1"/>
    </source>
</evidence>
<evidence type="ECO:0000256" key="7">
    <source>
        <dbReference type="ARBA" id="ARBA00022824"/>
    </source>
</evidence>
<evidence type="ECO:0000256" key="3">
    <source>
        <dbReference type="ARBA" id="ARBA00004406"/>
    </source>
</evidence>
<keyword evidence="5 13" id="KW-0349">Heme</keyword>
<dbReference type="RefSeq" id="XP_033174303.1">
    <property type="nucleotide sequence ID" value="XM_033318412.1"/>
</dbReference>
<dbReference type="InterPro" id="IPR001128">
    <property type="entry name" value="Cyt_P450"/>
</dbReference>
<keyword evidence="10 13" id="KW-0408">Iron</keyword>
<evidence type="ECO:0000256" key="9">
    <source>
        <dbReference type="ARBA" id="ARBA00023002"/>
    </source>
</evidence>
<reference evidence="16" key="1">
    <citation type="submission" date="2025-08" db="UniProtKB">
        <authorList>
            <consortium name="RefSeq"/>
        </authorList>
    </citation>
    <scope>IDENTIFICATION</scope>
</reference>
<dbReference type="Pfam" id="PF00067">
    <property type="entry name" value="p450"/>
    <property type="match status" value="2"/>
</dbReference>
<dbReference type="InterPro" id="IPR002401">
    <property type="entry name" value="Cyt_P450_E_grp-I"/>
</dbReference>
<dbReference type="GO" id="GO:0005789">
    <property type="term" value="C:endoplasmic reticulum membrane"/>
    <property type="evidence" value="ECO:0007669"/>
    <property type="project" value="UniProtKB-SubCell"/>
</dbReference>
<keyword evidence="14" id="KW-1133">Transmembrane helix</keyword>
<evidence type="ECO:0000313" key="16">
    <source>
        <dbReference type="RefSeq" id="XP_033174303.1"/>
    </source>
</evidence>
<feature type="transmembrane region" description="Helical" evidence="14">
    <location>
        <begin position="527"/>
        <end position="543"/>
    </location>
</feature>
<keyword evidence="15" id="KW-1185">Reference proteome</keyword>
<keyword evidence="11" id="KW-0503">Monooxygenase</keyword>
<comment type="subcellular location">
    <subcellularLocation>
        <location evidence="3">Endoplasmic reticulum membrane</location>
        <topology evidence="3">Peripheral membrane protein</topology>
    </subcellularLocation>
    <subcellularLocation>
        <location evidence="2">Microsome membrane</location>
        <topology evidence="2">Peripheral membrane protein</topology>
    </subcellularLocation>
</comment>
<evidence type="ECO:0000256" key="8">
    <source>
        <dbReference type="ARBA" id="ARBA00022848"/>
    </source>
</evidence>
<name>A0A6P8KYQ9_BOMIM</name>
<organism evidence="15 16">
    <name type="scientific">Bombus impatiens</name>
    <name type="common">Bumblebee</name>
    <dbReference type="NCBI Taxonomy" id="132113"/>
    <lineage>
        <taxon>Eukaryota</taxon>
        <taxon>Metazoa</taxon>
        <taxon>Ecdysozoa</taxon>
        <taxon>Arthropoda</taxon>
        <taxon>Hexapoda</taxon>
        <taxon>Insecta</taxon>
        <taxon>Pterygota</taxon>
        <taxon>Neoptera</taxon>
        <taxon>Endopterygota</taxon>
        <taxon>Hymenoptera</taxon>
        <taxon>Apocrita</taxon>
        <taxon>Aculeata</taxon>
        <taxon>Apoidea</taxon>
        <taxon>Anthophila</taxon>
        <taxon>Apidae</taxon>
        <taxon>Bombus</taxon>
        <taxon>Pyrobombus</taxon>
    </lineage>
</organism>
<keyword evidence="7" id="KW-0256">Endoplasmic reticulum</keyword>
<evidence type="ECO:0000256" key="2">
    <source>
        <dbReference type="ARBA" id="ARBA00004174"/>
    </source>
</evidence>
<evidence type="ECO:0000256" key="1">
    <source>
        <dbReference type="ARBA" id="ARBA00001971"/>
    </source>
</evidence>